<evidence type="ECO:0000313" key="3">
    <source>
        <dbReference type="Proteomes" id="UP000317977"/>
    </source>
</evidence>
<proteinExistence type="predicted"/>
<dbReference type="InterPro" id="IPR029063">
    <property type="entry name" value="SAM-dependent_MTases_sf"/>
</dbReference>
<gene>
    <name evidence="2" type="ORF">Poly59_28060</name>
</gene>
<dbReference type="AlphaFoldDB" id="A0A5C6ERG8"/>
<reference evidence="2 3" key="1">
    <citation type="submission" date="2019-02" db="EMBL/GenBank/DDBJ databases">
        <title>Deep-cultivation of Planctomycetes and their phenomic and genomic characterization uncovers novel biology.</title>
        <authorList>
            <person name="Wiegand S."/>
            <person name="Jogler M."/>
            <person name="Boedeker C."/>
            <person name="Pinto D."/>
            <person name="Vollmers J."/>
            <person name="Rivas-Marin E."/>
            <person name="Kohn T."/>
            <person name="Peeters S.H."/>
            <person name="Heuer A."/>
            <person name="Rast P."/>
            <person name="Oberbeckmann S."/>
            <person name="Bunk B."/>
            <person name="Jeske O."/>
            <person name="Meyerdierks A."/>
            <person name="Storesund J.E."/>
            <person name="Kallscheuer N."/>
            <person name="Luecker S."/>
            <person name="Lage O.M."/>
            <person name="Pohl T."/>
            <person name="Merkel B.J."/>
            <person name="Hornburger P."/>
            <person name="Mueller R.-W."/>
            <person name="Bruemmer F."/>
            <person name="Labrenz M."/>
            <person name="Spormann A.M."/>
            <person name="Op Den Camp H."/>
            <person name="Overmann J."/>
            <person name="Amann R."/>
            <person name="Jetten M.S.M."/>
            <person name="Mascher T."/>
            <person name="Medema M.H."/>
            <person name="Devos D.P."/>
            <person name="Kaster A.-K."/>
            <person name="Ovreas L."/>
            <person name="Rohde M."/>
            <person name="Galperin M.Y."/>
            <person name="Jogler C."/>
        </authorList>
    </citation>
    <scope>NUCLEOTIDE SEQUENCE [LARGE SCALE GENOMIC DNA]</scope>
    <source>
        <strain evidence="2 3">Poly59</strain>
    </source>
</reference>
<dbReference type="SUPFAM" id="SSF53335">
    <property type="entry name" value="S-adenosyl-L-methionine-dependent methyltransferases"/>
    <property type="match status" value="1"/>
</dbReference>
<feature type="domain" description="Methyltransferase" evidence="1">
    <location>
        <begin position="48"/>
        <end position="146"/>
    </location>
</feature>
<organism evidence="2 3">
    <name type="scientific">Rubripirellula reticaptiva</name>
    <dbReference type="NCBI Taxonomy" id="2528013"/>
    <lineage>
        <taxon>Bacteria</taxon>
        <taxon>Pseudomonadati</taxon>
        <taxon>Planctomycetota</taxon>
        <taxon>Planctomycetia</taxon>
        <taxon>Pirellulales</taxon>
        <taxon>Pirellulaceae</taxon>
        <taxon>Rubripirellula</taxon>
    </lineage>
</organism>
<accession>A0A5C6ERG8</accession>
<dbReference type="Gene3D" id="3.40.50.150">
    <property type="entry name" value="Vaccinia Virus protein VP39"/>
    <property type="match status" value="1"/>
</dbReference>
<dbReference type="GO" id="GO:0032259">
    <property type="term" value="P:methylation"/>
    <property type="evidence" value="ECO:0007669"/>
    <property type="project" value="UniProtKB-KW"/>
</dbReference>
<comment type="caution">
    <text evidence="2">The sequence shown here is derived from an EMBL/GenBank/DDBJ whole genome shotgun (WGS) entry which is preliminary data.</text>
</comment>
<dbReference type="Pfam" id="PF13649">
    <property type="entry name" value="Methyltransf_25"/>
    <property type="match status" value="1"/>
</dbReference>
<evidence type="ECO:0000313" key="2">
    <source>
        <dbReference type="EMBL" id="TWU51215.1"/>
    </source>
</evidence>
<dbReference type="GO" id="GO:0008168">
    <property type="term" value="F:methyltransferase activity"/>
    <property type="evidence" value="ECO:0007669"/>
    <property type="project" value="UniProtKB-KW"/>
</dbReference>
<dbReference type="Proteomes" id="UP000317977">
    <property type="component" value="Unassembled WGS sequence"/>
</dbReference>
<protein>
    <submittedName>
        <fullName evidence="2">Ubiquinone/menaquinone biosynthesis methyltransferase</fullName>
    </submittedName>
</protein>
<keyword evidence="2" id="KW-0808">Transferase</keyword>
<sequence>MVGVTETSDGGYDRIARPYRWLEWIAFGQSLQHSRICLLSELPLVDRILVMGDGDGRLLQQICRSQPGAEITSVDQSLAMIDLQKSRVASAGATDRVRWVCADGRQFSPASNEYDLLVTAFYLDCFTEFELGQHLPRWLSGVKNGGFFYVAEFVQPTSGWRAIRARVMLAAMHLFFRRQTSLTNHRLVDLTAIFDLLPIDEVNRAERSGNMIRTQIFSVR</sequence>
<evidence type="ECO:0000259" key="1">
    <source>
        <dbReference type="Pfam" id="PF13649"/>
    </source>
</evidence>
<keyword evidence="3" id="KW-1185">Reference proteome</keyword>
<keyword evidence="2" id="KW-0489">Methyltransferase</keyword>
<name>A0A5C6ERG8_9BACT</name>
<keyword evidence="2" id="KW-0830">Ubiquinone</keyword>
<dbReference type="CDD" id="cd02440">
    <property type="entry name" value="AdoMet_MTases"/>
    <property type="match status" value="1"/>
</dbReference>
<dbReference type="InterPro" id="IPR041698">
    <property type="entry name" value="Methyltransf_25"/>
</dbReference>
<dbReference type="EMBL" id="SJPX01000003">
    <property type="protein sequence ID" value="TWU51215.1"/>
    <property type="molecule type" value="Genomic_DNA"/>
</dbReference>